<evidence type="ECO:0000313" key="2">
    <source>
        <dbReference type="EMBL" id="ETX06719.1"/>
    </source>
</evidence>
<accession>W4M8N5</accession>
<dbReference type="NCBIfam" id="TIGR03177">
    <property type="entry name" value="pilus_cpaB"/>
    <property type="match status" value="1"/>
</dbReference>
<organism evidence="2 3">
    <name type="scientific">Candidatus Entotheonella gemina</name>
    <dbReference type="NCBI Taxonomy" id="1429439"/>
    <lineage>
        <taxon>Bacteria</taxon>
        <taxon>Pseudomonadati</taxon>
        <taxon>Nitrospinota/Tectimicrobiota group</taxon>
        <taxon>Candidatus Tectimicrobiota</taxon>
        <taxon>Candidatus Entotheonellia</taxon>
        <taxon>Candidatus Entotheonellales</taxon>
        <taxon>Candidatus Entotheonellaceae</taxon>
        <taxon>Candidatus Entotheonella</taxon>
    </lineage>
</organism>
<dbReference type="AlphaFoldDB" id="W4M8N5"/>
<evidence type="ECO:0000259" key="1">
    <source>
        <dbReference type="Pfam" id="PF16976"/>
    </source>
</evidence>
<dbReference type="Pfam" id="PF16976">
    <property type="entry name" value="RcpC"/>
    <property type="match status" value="1"/>
</dbReference>
<dbReference type="InterPro" id="IPR031571">
    <property type="entry name" value="RcpC_dom"/>
</dbReference>
<evidence type="ECO:0000313" key="3">
    <source>
        <dbReference type="Proteomes" id="UP000019140"/>
    </source>
</evidence>
<dbReference type="HOGENOM" id="CLU_803356_0_0_7"/>
<dbReference type="Proteomes" id="UP000019140">
    <property type="component" value="Unassembled WGS sequence"/>
</dbReference>
<feature type="domain" description="Flp pilus assembly protein RcpC/CpaB" evidence="1">
    <location>
        <begin position="203"/>
        <end position="297"/>
    </location>
</feature>
<keyword evidence="3" id="KW-1185">Reference proteome</keyword>
<sequence>MALWVIGLTWVVIFRPDLIWDQEASANVVPPGIQKRLKEQIGPEIQRVMTPKPKTIALAKNRIERATKLTKDLFEESKPYAVEALFPEGAILFDELDQYVDRSRFKITEQSLKKMQSEGVPNEVLEALKNIRDRDFVVEENFVTALSQTILGTTEDDYTPLILKHAQYSGYFLRTALEAGQPLLDYKLYFDRQKLIEDRTAIDMRAMSVRVDEVVGVAGYIKPYSWVDILVTFREPQTTKTVLRDILVLAVGDTVERKKNEQEGQKKVSVVTLQVTPEQAEILTLATSEGKLRLALRNPLDIKAKKTPGANLKSLLGSNTPRRKRAPSRKVTVIKGSEVKTQFFR</sequence>
<comment type="caution">
    <text evidence="2">The sequence shown here is derived from an EMBL/GenBank/DDBJ whole genome shotgun (WGS) entry which is preliminary data.</text>
</comment>
<name>W4M8N5_9BACT</name>
<dbReference type="EMBL" id="AZHX01000624">
    <property type="protein sequence ID" value="ETX06719.1"/>
    <property type="molecule type" value="Genomic_DNA"/>
</dbReference>
<protein>
    <recommendedName>
        <fullName evidence="1">Flp pilus assembly protein RcpC/CpaB domain-containing protein</fullName>
    </recommendedName>
</protein>
<reference evidence="2 3" key="1">
    <citation type="journal article" date="2014" name="Nature">
        <title>An environmental bacterial taxon with a large and distinct metabolic repertoire.</title>
        <authorList>
            <person name="Wilson M.C."/>
            <person name="Mori T."/>
            <person name="Ruckert C."/>
            <person name="Uria A.R."/>
            <person name="Helf M.J."/>
            <person name="Takada K."/>
            <person name="Gernert C."/>
            <person name="Steffens U.A."/>
            <person name="Heycke N."/>
            <person name="Schmitt S."/>
            <person name="Rinke C."/>
            <person name="Helfrich E.J."/>
            <person name="Brachmann A.O."/>
            <person name="Gurgui C."/>
            <person name="Wakimoto T."/>
            <person name="Kracht M."/>
            <person name="Crusemann M."/>
            <person name="Hentschel U."/>
            <person name="Abe I."/>
            <person name="Matsunaga S."/>
            <person name="Kalinowski J."/>
            <person name="Takeyama H."/>
            <person name="Piel J."/>
        </authorList>
    </citation>
    <scope>NUCLEOTIDE SEQUENCE [LARGE SCALE GENOMIC DNA]</scope>
    <source>
        <strain evidence="3">TSY2</strain>
    </source>
</reference>
<proteinExistence type="predicted"/>
<gene>
    <name evidence="2" type="ORF">ETSY2_15435</name>
</gene>
<dbReference type="InterPro" id="IPR017592">
    <property type="entry name" value="Pilus_assmbl_Flp-typ_CpaB"/>
</dbReference>